<dbReference type="CDD" id="cd00586">
    <property type="entry name" value="4HBT"/>
    <property type="match status" value="1"/>
</dbReference>
<sequence length="123" mass="13801">MEYRQQIRVRYGECDIQGVVFNANYLVYVDDVIEQWLEAALEAAPFDYMVKKVLIEWDAPARRGDLIDLTAAVTRWGRTSFDITVRGEVTGRSIFTAVLTAISVTPGTHAPTPVPDEVRARLG</sequence>
<gene>
    <name evidence="1" type="ORF">Vau01_080130</name>
</gene>
<dbReference type="Proteomes" id="UP000612585">
    <property type="component" value="Unassembled WGS sequence"/>
</dbReference>
<comment type="caution">
    <text evidence="1">The sequence shown here is derived from an EMBL/GenBank/DDBJ whole genome shotgun (WGS) entry which is preliminary data.</text>
</comment>
<dbReference type="Gene3D" id="3.10.129.10">
    <property type="entry name" value="Hotdog Thioesterase"/>
    <property type="match status" value="1"/>
</dbReference>
<dbReference type="AlphaFoldDB" id="A0A8J3ZB18"/>
<dbReference type="Pfam" id="PF13279">
    <property type="entry name" value="4HBT_2"/>
    <property type="match status" value="1"/>
</dbReference>
<organism evidence="1 2">
    <name type="scientific">Virgisporangium aurantiacum</name>
    <dbReference type="NCBI Taxonomy" id="175570"/>
    <lineage>
        <taxon>Bacteria</taxon>
        <taxon>Bacillati</taxon>
        <taxon>Actinomycetota</taxon>
        <taxon>Actinomycetes</taxon>
        <taxon>Micromonosporales</taxon>
        <taxon>Micromonosporaceae</taxon>
        <taxon>Virgisporangium</taxon>
    </lineage>
</organism>
<proteinExistence type="predicted"/>
<dbReference type="RefSeq" id="WP_204004875.1">
    <property type="nucleotide sequence ID" value="NZ_BOPG01000056.1"/>
</dbReference>
<name>A0A8J3ZB18_9ACTN</name>
<reference evidence="1" key="1">
    <citation type="submission" date="2021-01" db="EMBL/GenBank/DDBJ databases">
        <title>Whole genome shotgun sequence of Virgisporangium aurantiacum NBRC 16421.</title>
        <authorList>
            <person name="Komaki H."/>
            <person name="Tamura T."/>
        </authorList>
    </citation>
    <scope>NUCLEOTIDE SEQUENCE</scope>
    <source>
        <strain evidence="1">NBRC 16421</strain>
    </source>
</reference>
<keyword evidence="2" id="KW-1185">Reference proteome</keyword>
<protein>
    <submittedName>
        <fullName evidence="1">Putative 4-hydroxybenzoyl-CoA thioesterase</fullName>
    </submittedName>
</protein>
<evidence type="ECO:0000313" key="2">
    <source>
        <dbReference type="Proteomes" id="UP000612585"/>
    </source>
</evidence>
<evidence type="ECO:0000313" key="1">
    <source>
        <dbReference type="EMBL" id="GIJ60497.1"/>
    </source>
</evidence>
<dbReference type="SUPFAM" id="SSF54637">
    <property type="entry name" value="Thioesterase/thiol ester dehydrase-isomerase"/>
    <property type="match status" value="1"/>
</dbReference>
<dbReference type="InterPro" id="IPR029069">
    <property type="entry name" value="HotDog_dom_sf"/>
</dbReference>
<dbReference type="EMBL" id="BOPG01000056">
    <property type="protein sequence ID" value="GIJ60497.1"/>
    <property type="molecule type" value="Genomic_DNA"/>
</dbReference>
<accession>A0A8J3ZB18</accession>